<accession>A0AA86W488</accession>
<sequence length="77" mass="7872">MVESWCSLWSIGAVMSGLGAMVEFDGAMVTSLGAVLAGASLSVILWCRPVLDRCVLMRVRSGAGHWCTIGGGASLGG</sequence>
<keyword evidence="1" id="KW-0812">Transmembrane</keyword>
<proteinExistence type="predicted"/>
<feature type="transmembrane region" description="Helical" evidence="1">
    <location>
        <begin position="29"/>
        <end position="51"/>
    </location>
</feature>
<dbReference type="Proteomes" id="UP001189624">
    <property type="component" value="Chromosome 11"/>
</dbReference>
<dbReference type="EMBL" id="OY731408">
    <property type="protein sequence ID" value="CAJ1978281.1"/>
    <property type="molecule type" value="Genomic_DNA"/>
</dbReference>
<keyword evidence="1" id="KW-1133">Transmembrane helix</keyword>
<evidence type="ECO:0000256" key="1">
    <source>
        <dbReference type="SAM" id="Phobius"/>
    </source>
</evidence>
<dbReference type="AlphaFoldDB" id="A0AA86W488"/>
<name>A0AA86W488_9FABA</name>
<gene>
    <name evidence="2" type="ORF">AYBTSS11_LOCUS30470</name>
</gene>
<organism evidence="2 3">
    <name type="scientific">Sphenostylis stenocarpa</name>
    <dbReference type="NCBI Taxonomy" id="92480"/>
    <lineage>
        <taxon>Eukaryota</taxon>
        <taxon>Viridiplantae</taxon>
        <taxon>Streptophyta</taxon>
        <taxon>Embryophyta</taxon>
        <taxon>Tracheophyta</taxon>
        <taxon>Spermatophyta</taxon>
        <taxon>Magnoliopsida</taxon>
        <taxon>eudicotyledons</taxon>
        <taxon>Gunneridae</taxon>
        <taxon>Pentapetalae</taxon>
        <taxon>rosids</taxon>
        <taxon>fabids</taxon>
        <taxon>Fabales</taxon>
        <taxon>Fabaceae</taxon>
        <taxon>Papilionoideae</taxon>
        <taxon>50 kb inversion clade</taxon>
        <taxon>NPAAA clade</taxon>
        <taxon>indigoferoid/millettioid clade</taxon>
        <taxon>Phaseoleae</taxon>
        <taxon>Sphenostylis</taxon>
    </lineage>
</organism>
<keyword evidence="1" id="KW-0472">Membrane</keyword>
<feature type="non-terminal residue" evidence="2">
    <location>
        <position position="77"/>
    </location>
</feature>
<keyword evidence="3" id="KW-1185">Reference proteome</keyword>
<reference evidence="2" key="1">
    <citation type="submission" date="2023-10" db="EMBL/GenBank/DDBJ databases">
        <authorList>
            <person name="Domelevo Entfellner J.-B."/>
        </authorList>
    </citation>
    <scope>NUCLEOTIDE SEQUENCE</scope>
</reference>
<protein>
    <submittedName>
        <fullName evidence="2">Uncharacterized protein</fullName>
    </submittedName>
</protein>
<evidence type="ECO:0000313" key="2">
    <source>
        <dbReference type="EMBL" id="CAJ1978281.1"/>
    </source>
</evidence>
<evidence type="ECO:0000313" key="3">
    <source>
        <dbReference type="Proteomes" id="UP001189624"/>
    </source>
</evidence>
<dbReference type="Gramene" id="rna-AYBTSS11_LOCUS30470">
    <property type="protein sequence ID" value="CAJ1978281.1"/>
    <property type="gene ID" value="gene-AYBTSS11_LOCUS30470"/>
</dbReference>